<comment type="pathway">
    <text evidence="9">Carbohydrate degradation; glycolysis; pyruvate from D-glyceraldehyde 3-phosphate: step 2/5.</text>
</comment>
<evidence type="ECO:0000256" key="6">
    <source>
        <dbReference type="ARBA" id="ARBA00022741"/>
    </source>
</evidence>
<dbReference type="Proteomes" id="UP000282007">
    <property type="component" value="Chromosome"/>
</dbReference>
<comment type="subcellular location">
    <subcellularLocation>
        <location evidence="9">Cytoplasm</location>
    </subcellularLocation>
</comment>
<evidence type="ECO:0000256" key="7">
    <source>
        <dbReference type="ARBA" id="ARBA00022777"/>
    </source>
</evidence>
<dbReference type="FunFam" id="3.40.50.1260:FF:000006">
    <property type="entry name" value="Phosphoglycerate kinase"/>
    <property type="match status" value="1"/>
</dbReference>
<feature type="binding site" evidence="9">
    <location>
        <position position="114"/>
    </location>
    <ligand>
        <name>substrate</name>
    </ligand>
</feature>
<accession>A0A3M0D8P6</accession>
<feature type="binding site" evidence="10">
    <location>
        <position position="154"/>
    </location>
    <ligand>
        <name>(2R)-3-phosphoglycerate</name>
        <dbReference type="ChEBI" id="CHEBI:58272"/>
    </ligand>
</feature>
<keyword evidence="9" id="KW-0963">Cytoplasm</keyword>
<reference evidence="14" key="3">
    <citation type="submission" date="2018-10" db="EMBL/GenBank/DDBJ databases">
        <authorList>
            <person name="Whitman W."/>
            <person name="Huntemann M."/>
            <person name="Clum A."/>
            <person name="Pillay M."/>
            <person name="Palaniappan K."/>
            <person name="Varghese N."/>
            <person name="Mikhailova N."/>
            <person name="Stamatis D."/>
            <person name="Reddy T."/>
            <person name="Daum C."/>
            <person name="Shapiro N."/>
            <person name="Ivanova N."/>
            <person name="Kyrpides N."/>
            <person name="Woyke T."/>
        </authorList>
    </citation>
    <scope>NUCLEOTIDE SEQUENCE</scope>
    <source>
        <strain evidence="14">CGMCC 1.10124</strain>
    </source>
</reference>
<gene>
    <name evidence="9 13" type="primary">pgk</name>
    <name evidence="14" type="ORF">ATH50_3272</name>
    <name evidence="13" type="ORF">DU502_16905</name>
</gene>
<evidence type="ECO:0000313" key="13">
    <source>
        <dbReference type="EMBL" id="AZH26950.1"/>
    </source>
</evidence>
<dbReference type="InterPro" id="IPR036043">
    <property type="entry name" value="Phosphoglycerate_kinase_sf"/>
</dbReference>
<feature type="binding site" evidence="9 10">
    <location>
        <begin position="57"/>
        <end position="60"/>
    </location>
    <ligand>
        <name>substrate</name>
    </ligand>
</feature>
<dbReference type="Gene3D" id="3.40.50.1260">
    <property type="entry name" value="Phosphoglycerate kinase, N-terminal domain"/>
    <property type="match status" value="2"/>
</dbReference>
<dbReference type="KEGG" id="haer:DU502_16905"/>
<feature type="binding site" evidence="9 11">
    <location>
        <position position="329"/>
    </location>
    <ligand>
        <name>ATP</name>
        <dbReference type="ChEBI" id="CHEBI:30616"/>
    </ligand>
</feature>
<feature type="binding site" evidence="9">
    <location>
        <position position="34"/>
    </location>
    <ligand>
        <name>substrate</name>
    </ligand>
</feature>
<evidence type="ECO:0000313" key="15">
    <source>
        <dbReference type="Proteomes" id="UP000277326"/>
    </source>
</evidence>
<evidence type="ECO:0000256" key="12">
    <source>
        <dbReference type="RuleBase" id="RU000532"/>
    </source>
</evidence>
<comment type="catalytic activity">
    <reaction evidence="1 9 12">
        <text>(2R)-3-phosphoglycerate + ATP = (2R)-3-phospho-glyceroyl phosphate + ADP</text>
        <dbReference type="Rhea" id="RHEA:14801"/>
        <dbReference type="ChEBI" id="CHEBI:30616"/>
        <dbReference type="ChEBI" id="CHEBI:57604"/>
        <dbReference type="ChEBI" id="CHEBI:58272"/>
        <dbReference type="ChEBI" id="CHEBI:456216"/>
        <dbReference type="EC" id="2.7.2.3"/>
    </reaction>
</comment>
<dbReference type="GO" id="GO:0005829">
    <property type="term" value="C:cytosol"/>
    <property type="evidence" value="ECO:0007669"/>
    <property type="project" value="TreeGrafter"/>
</dbReference>
<evidence type="ECO:0000256" key="1">
    <source>
        <dbReference type="ARBA" id="ARBA00000642"/>
    </source>
</evidence>
<feature type="binding site" evidence="9 10">
    <location>
        <begin position="19"/>
        <end position="21"/>
    </location>
    <ligand>
        <name>substrate</name>
    </ligand>
</feature>
<evidence type="ECO:0000256" key="4">
    <source>
        <dbReference type="ARBA" id="ARBA00016471"/>
    </source>
</evidence>
<dbReference type="PANTHER" id="PTHR11406:SF23">
    <property type="entry name" value="PHOSPHOGLYCERATE KINASE 1, CHLOROPLASTIC-RELATED"/>
    <property type="match status" value="1"/>
</dbReference>
<dbReference type="PRINTS" id="PR00477">
    <property type="entry name" value="PHGLYCKINASE"/>
</dbReference>
<name>A0A3M0D8P6_9EURY</name>
<dbReference type="EC" id="2.7.2.3" evidence="3 9"/>
<dbReference type="GO" id="GO:0043531">
    <property type="term" value="F:ADP binding"/>
    <property type="evidence" value="ECO:0007669"/>
    <property type="project" value="TreeGrafter"/>
</dbReference>
<evidence type="ECO:0000313" key="16">
    <source>
        <dbReference type="Proteomes" id="UP000282007"/>
    </source>
</evidence>
<dbReference type="GO" id="GO:0006096">
    <property type="term" value="P:glycolytic process"/>
    <property type="evidence" value="ECO:0007669"/>
    <property type="project" value="UniProtKB-UniRule"/>
</dbReference>
<evidence type="ECO:0000256" key="3">
    <source>
        <dbReference type="ARBA" id="ARBA00013061"/>
    </source>
</evidence>
<evidence type="ECO:0000256" key="8">
    <source>
        <dbReference type="ARBA" id="ARBA00022840"/>
    </source>
</evidence>
<dbReference type="GeneID" id="38473001"/>
<dbReference type="GO" id="GO:0006094">
    <property type="term" value="P:gluconeogenesis"/>
    <property type="evidence" value="ECO:0007669"/>
    <property type="project" value="TreeGrafter"/>
</dbReference>
<dbReference type="InterPro" id="IPR001576">
    <property type="entry name" value="Phosphoglycerate_kinase"/>
</dbReference>
<evidence type="ECO:0000256" key="9">
    <source>
        <dbReference type="HAMAP-Rule" id="MF_00145"/>
    </source>
</evidence>
<keyword evidence="16" id="KW-1185">Reference proteome</keyword>
<dbReference type="Proteomes" id="UP000277326">
    <property type="component" value="Unassembled WGS sequence"/>
</dbReference>
<protein>
    <recommendedName>
        <fullName evidence="4 9">Phosphoglycerate kinase</fullName>
        <ecNumber evidence="3 9">2.7.2.3</ecNumber>
    </recommendedName>
</protein>
<dbReference type="EMBL" id="CP034145">
    <property type="protein sequence ID" value="AZH26950.1"/>
    <property type="molecule type" value="Genomic_DNA"/>
</dbReference>
<keyword evidence="6 9" id="KW-0547">Nucleotide-binding</keyword>
<dbReference type="EMBL" id="REFS01000007">
    <property type="protein sequence ID" value="RMB12603.1"/>
    <property type="molecule type" value="Genomic_DNA"/>
</dbReference>
<feature type="binding site" evidence="9 11">
    <location>
        <begin position="355"/>
        <end position="358"/>
    </location>
    <ligand>
        <name>ATP</name>
        <dbReference type="ChEBI" id="CHEBI:30616"/>
    </ligand>
</feature>
<feature type="binding site" evidence="10">
    <location>
        <position position="114"/>
    </location>
    <ligand>
        <name>(2R)-3-phosphoglycerate</name>
        <dbReference type="ChEBI" id="CHEBI:58272"/>
    </ligand>
</feature>
<keyword evidence="7 9" id="KW-0418">Kinase</keyword>
<evidence type="ECO:0000256" key="10">
    <source>
        <dbReference type="PIRSR" id="PIRSR000724-1"/>
    </source>
</evidence>
<sequence>MFKTLDDIGSGKRVLVRLDLNSPVEDGIVKDNRRFARHARTVRELVEAGHRVVVMAHQGRPGRDSFVSLDQHADLLAEYVETPVAFVDDICGEAAIDAIRSLDAGEVLLLENVRMCDDELPEKPPEEHADSEFVRTLAPEFDCYVDDAYSAAHRSHASLVGFPLVLPSYAGRVMQAEYEANTSIANREFDGPVTMVLGGAKATDVIDVMSALDDEIDHYLLGGIVGELFLRAAGYDVGYDVGDGELYDHQWENNEARIRDLLAERGNRILLPVDLAYETDDGERAEIPVEGVEKTQPLLDVGSQTVERYADVIEESAAVFVKGALGVFEDERFADGTVGLLEAIATTDCFSVIGGGDTSRAIELYGLDEEYFSHVSIAGGAYVRALTGQSLPAVEVMAQDDC</sequence>
<keyword evidence="8 9" id="KW-0067">ATP-binding</keyword>
<comment type="similarity">
    <text evidence="2 9 12">Belongs to the phosphoglycerate kinase family.</text>
</comment>
<keyword evidence="9" id="KW-0324">Glycolysis</keyword>
<evidence type="ECO:0000256" key="5">
    <source>
        <dbReference type="ARBA" id="ARBA00022679"/>
    </source>
</evidence>
<keyword evidence="5 9" id="KW-0808">Transferase</keyword>
<dbReference type="PANTHER" id="PTHR11406">
    <property type="entry name" value="PHOSPHOGLYCERATE KINASE"/>
    <property type="match status" value="1"/>
</dbReference>
<dbReference type="PIRSF" id="PIRSF000724">
    <property type="entry name" value="Pgk"/>
    <property type="match status" value="1"/>
</dbReference>
<dbReference type="InterPro" id="IPR015824">
    <property type="entry name" value="Phosphoglycerate_kinase_N"/>
</dbReference>
<comment type="caution">
    <text evidence="9">Lacks conserved residue(s) required for the propagation of feature annotation.</text>
</comment>
<dbReference type="GO" id="GO:0004618">
    <property type="term" value="F:phosphoglycerate kinase activity"/>
    <property type="evidence" value="ECO:0007669"/>
    <property type="project" value="UniProtKB-UniRule"/>
</dbReference>
<comment type="subunit">
    <text evidence="9">Monomer.</text>
</comment>
<feature type="binding site" evidence="10">
    <location>
        <position position="34"/>
    </location>
    <ligand>
        <name>(2R)-3-phosphoglycerate</name>
        <dbReference type="ChEBI" id="CHEBI:58272"/>
    </ligand>
</feature>
<proteinExistence type="inferred from homology"/>
<dbReference type="SUPFAM" id="SSF53748">
    <property type="entry name" value="Phosphoglycerate kinase"/>
    <property type="match status" value="1"/>
</dbReference>
<dbReference type="Pfam" id="PF00162">
    <property type="entry name" value="PGK"/>
    <property type="match status" value="1"/>
</dbReference>
<reference evidence="13 16" key="2">
    <citation type="submission" date="2018-07" db="EMBL/GenBank/DDBJ databases">
        <title>Genome sequences of Haloplanus aerogenes JCM 16430T.</title>
        <authorList>
            <person name="Kim Y.B."/>
            <person name="Roh S.W."/>
        </authorList>
    </citation>
    <scope>NUCLEOTIDE SEQUENCE [LARGE SCALE GENOMIC DNA]</scope>
    <source>
        <strain evidence="13 16">JCM 16430</strain>
    </source>
</reference>
<feature type="binding site" evidence="9">
    <location>
        <position position="154"/>
    </location>
    <ligand>
        <name>substrate</name>
    </ligand>
</feature>
<dbReference type="GO" id="GO:0005524">
    <property type="term" value="F:ATP binding"/>
    <property type="evidence" value="ECO:0007669"/>
    <property type="project" value="UniProtKB-KW"/>
</dbReference>
<dbReference type="RefSeq" id="WP_121921824.1">
    <property type="nucleotide sequence ID" value="NZ_CP034145.1"/>
</dbReference>
<evidence type="ECO:0000256" key="2">
    <source>
        <dbReference type="ARBA" id="ARBA00008982"/>
    </source>
</evidence>
<dbReference type="AlphaFoldDB" id="A0A3M0D8P6"/>
<evidence type="ECO:0000313" key="14">
    <source>
        <dbReference type="EMBL" id="RMB12603.1"/>
    </source>
</evidence>
<organism evidence="14 15">
    <name type="scientific">Haloplanus aerogenes</name>
    <dbReference type="NCBI Taxonomy" id="660522"/>
    <lineage>
        <taxon>Archaea</taxon>
        <taxon>Methanobacteriati</taxon>
        <taxon>Methanobacteriota</taxon>
        <taxon>Stenosarchaea group</taxon>
        <taxon>Halobacteria</taxon>
        <taxon>Halobacteriales</taxon>
        <taxon>Haloferacaceae</taxon>
        <taxon>Haloplanus</taxon>
    </lineage>
</organism>
<dbReference type="HAMAP" id="MF_00145">
    <property type="entry name" value="Phosphoglyc_kinase"/>
    <property type="match status" value="1"/>
</dbReference>
<reference evidence="14 15" key="1">
    <citation type="journal article" date="2015" name="Stand. Genomic Sci.">
        <title>Genomic Encyclopedia of Bacterial and Archaeal Type Strains, Phase III: the genomes of soil and plant-associated and newly described type strains.</title>
        <authorList>
            <person name="Whitman W.B."/>
            <person name="Woyke T."/>
            <person name="Klenk H.P."/>
            <person name="Zhou Y."/>
            <person name="Lilburn T.G."/>
            <person name="Beck B.J."/>
            <person name="De Vos P."/>
            <person name="Vandamme P."/>
            <person name="Eisen J.A."/>
            <person name="Garrity G."/>
            <person name="Hugenholtz P."/>
            <person name="Kyrpides N.C."/>
        </authorList>
    </citation>
    <scope>NUCLEOTIDE SEQUENCE [LARGE SCALE GENOMIC DNA]</scope>
    <source>
        <strain evidence="14 15">CGMCC 1.10124</strain>
    </source>
</reference>
<evidence type="ECO:0000256" key="11">
    <source>
        <dbReference type="PIRSR" id="PIRSR000724-2"/>
    </source>
</evidence>
<dbReference type="InterPro" id="IPR015911">
    <property type="entry name" value="Phosphoglycerate_kinase_CS"/>
</dbReference>
<dbReference type="PROSITE" id="PS00111">
    <property type="entry name" value="PGLYCERATE_KINASE"/>
    <property type="match status" value="1"/>
</dbReference>
<dbReference type="UniPathway" id="UPA00109">
    <property type="reaction ID" value="UER00185"/>
</dbReference>
<dbReference type="OrthoDB" id="6575at2157"/>